<proteinExistence type="predicted"/>
<keyword evidence="1 4" id="KW-0732">Signal</keyword>
<protein>
    <recommendedName>
        <fullName evidence="7">Integrin</fullName>
    </recommendedName>
</protein>
<feature type="chain" id="PRO_5015453063" description="Integrin" evidence="4">
    <location>
        <begin position="19"/>
        <end position="910"/>
    </location>
</feature>
<evidence type="ECO:0000256" key="1">
    <source>
        <dbReference type="ARBA" id="ARBA00022729"/>
    </source>
</evidence>
<dbReference type="OrthoDB" id="1403372at2"/>
<dbReference type="Proteomes" id="UP000244929">
    <property type="component" value="Chromosome"/>
</dbReference>
<gene>
    <name evidence="5" type="ORF">HYN59_13570</name>
</gene>
<evidence type="ECO:0000256" key="3">
    <source>
        <dbReference type="ARBA" id="ARBA00023180"/>
    </source>
</evidence>
<dbReference type="InterPro" id="IPR028994">
    <property type="entry name" value="Integrin_alpha_N"/>
</dbReference>
<sequence>MKNSITSLLLLLGLCATAQVKVGDNPTNVNASAVLEMESTDKGMLLPRMTASQRDAISNPSNALLIYNTSEDCINIYNAASSSWKSICSNEAEGTADFSVDCSTLVVSGTYATGTALDPETNYITVSVNVAELGTYNIVSNAAGMFFSAIGTFTTLGTQDIVLVGQGYPLVSGTNFVSLQVNNSICTTVINVTTGIATITGCGTIGSLTGNIYANAPIAVGDVFQSYTAGPAYTGGGVYGITSSTVNGIRINQPVNGTFITSGAPIDYFLSGTPIMPGNSTVNYSINGYACSFTVPVQSGTGLASGVTCSGTLSGTYQVGTVMNSGNTKVVTLTVSQAGSFYIRTNTVNGIYFSGSATAAAAGPLNVTLTASGTPTEAATNSYTVVVSNTATTFTNCSFNVTAGLPTTVPAFNTLSCASLSAGVSYIKASNAGANDQFGGRLNTSSFLYGKGTKISADGLTLAIGAILEGGDLTGGPINSTNNDNWNTAGAVYVYTRSSITANWVFQAKIKPSQLNAGDIFGNALDLSNDGNTLVVGSIRESGSGTGVNPAHNNSAGAAGAAYVFTRSGSTWSQQAYLKANQSDANDVFGSSVAVSGDGNTVAVGTPAEDGSGTGINPAVNNNKANSGAVHIFNRSSGVWSYGTYIKASNPDSEDHFGCSVELNNDGTTLAVGARYEDGSNPGINPVVNNSTSAAGAVYVFQKNAGTWAQQAYLKAGNVSATDQFGANVDLDGSGNTLLVGAHGDDGSGKGVNPGANESTADAGAAYIFKRSGTAWSQSAYLKSSNPTASDYFGYSVSIANDGASVILGAFGEDGSNGCINPADNNSTTDSGAAYLFSLVGGNWVYSYMLKMPNAVGSTSGDYFGAGVSINSDGRSIAIAAFNEDGSGMGINPTANNSAADAGCVIVYTK</sequence>
<dbReference type="InterPro" id="IPR013519">
    <property type="entry name" value="Int_alpha_beta-p"/>
</dbReference>
<evidence type="ECO:0000313" key="5">
    <source>
        <dbReference type="EMBL" id="AWH86077.1"/>
    </source>
</evidence>
<organism evidence="5 6">
    <name type="scientific">Flavobacterium album</name>
    <dbReference type="NCBI Taxonomy" id="2175091"/>
    <lineage>
        <taxon>Bacteria</taxon>
        <taxon>Pseudomonadati</taxon>
        <taxon>Bacteroidota</taxon>
        <taxon>Flavobacteriia</taxon>
        <taxon>Flavobacteriales</taxon>
        <taxon>Flavobacteriaceae</taxon>
        <taxon>Flavobacterium</taxon>
    </lineage>
</organism>
<accession>A0A2S1R071</accession>
<dbReference type="RefSeq" id="WP_108778779.1">
    <property type="nucleotide sequence ID" value="NZ_CP029186.1"/>
</dbReference>
<reference evidence="5 6" key="1">
    <citation type="submission" date="2018-04" db="EMBL/GenBank/DDBJ databases">
        <title>Genome sequencing of Flavobacterium sp. HYN0059.</title>
        <authorList>
            <person name="Yi H."/>
            <person name="Baek C."/>
        </authorList>
    </citation>
    <scope>NUCLEOTIDE SEQUENCE [LARGE SCALE GENOMIC DNA]</scope>
    <source>
        <strain evidence="5 6">HYN0059</strain>
    </source>
</reference>
<dbReference type="EMBL" id="CP029186">
    <property type="protein sequence ID" value="AWH86077.1"/>
    <property type="molecule type" value="Genomic_DNA"/>
</dbReference>
<evidence type="ECO:0000256" key="4">
    <source>
        <dbReference type="SAM" id="SignalP"/>
    </source>
</evidence>
<keyword evidence="3" id="KW-0325">Glycoprotein</keyword>
<dbReference type="Gene3D" id="2.130.10.130">
    <property type="entry name" value="Integrin alpha, N-terminal"/>
    <property type="match status" value="2"/>
</dbReference>
<dbReference type="PANTHER" id="PTHR36220:SF1">
    <property type="entry name" value="GAMMA TUBULIN COMPLEX COMPONENT C-TERMINAL DOMAIN-CONTAINING PROTEIN"/>
    <property type="match status" value="1"/>
</dbReference>
<keyword evidence="6" id="KW-1185">Reference proteome</keyword>
<evidence type="ECO:0000313" key="6">
    <source>
        <dbReference type="Proteomes" id="UP000244929"/>
    </source>
</evidence>
<dbReference type="KEGG" id="falb:HYN59_13570"/>
<feature type="signal peptide" evidence="4">
    <location>
        <begin position="1"/>
        <end position="18"/>
    </location>
</feature>
<dbReference type="PANTHER" id="PTHR36220">
    <property type="entry name" value="UNNAMED PRODUCT"/>
    <property type="match status" value="1"/>
</dbReference>
<dbReference type="AlphaFoldDB" id="A0A2S1R071"/>
<dbReference type="Pfam" id="PF14312">
    <property type="entry name" value="FG-GAP_2"/>
    <property type="match status" value="5"/>
</dbReference>
<name>A0A2S1R071_9FLAO</name>
<dbReference type="InterPro" id="IPR013517">
    <property type="entry name" value="FG-GAP"/>
</dbReference>
<keyword evidence="2" id="KW-0677">Repeat</keyword>
<dbReference type="SMART" id="SM00191">
    <property type="entry name" value="Int_alpha"/>
    <property type="match status" value="6"/>
</dbReference>
<evidence type="ECO:0000256" key="2">
    <source>
        <dbReference type="ARBA" id="ARBA00022737"/>
    </source>
</evidence>
<evidence type="ECO:0008006" key="7">
    <source>
        <dbReference type="Google" id="ProtNLM"/>
    </source>
</evidence>